<dbReference type="PANTHER" id="PTHR46825:SF9">
    <property type="entry name" value="BETA-LACTAMASE-RELATED DOMAIN-CONTAINING PROTEIN"/>
    <property type="match status" value="1"/>
</dbReference>
<name>A0A9X2ZZK5_9PSEU</name>
<sequence>MVFDHARWQARLDELVHDHRVPGAVLAVLAEGEVHEFATGVLHRGTGVATTVDSLFQIGSISKVYTATLVAQLVEAGELELDATVVSVLPEFAVADAEATKSVTVRQLLNHTSGIDGDFFHDTGRGDDCVAKYVEACAGLPQNHAPGATMSYCNSGFKILGRIVEVVTGRVWDTALRERIVEPLGLTRTVTLPEEVLRFRAAMGHTGGPGVDPEPAPVWSLPRSIGPAGGIVASAADVVRFARAHLDGGLAQDGTRVLRAETVAAMTRPEVEVPNRWRGPSHWGLGWELFDWPGGPVFGHSGATIGQYSYLTVVPGAGVVIVLLTNGGEVDGLHGTLTHELLAELAGVGMAHFAPPSDPPEVDFARHLGAYRSEGIDFELTDRDGALHMSYRWRGETADLVQPRELDFVAVTDTLFGGRADEREQWLPLVFYPVGDTAYLHFALRAVPKVG</sequence>
<gene>
    <name evidence="2" type="ORF">NZH93_11720</name>
</gene>
<dbReference type="Pfam" id="PF00144">
    <property type="entry name" value="Beta-lactamase"/>
    <property type="match status" value="1"/>
</dbReference>
<dbReference type="PANTHER" id="PTHR46825">
    <property type="entry name" value="D-ALANYL-D-ALANINE-CARBOXYPEPTIDASE/ENDOPEPTIDASE AMPH"/>
    <property type="match status" value="1"/>
</dbReference>
<reference evidence="2" key="1">
    <citation type="submission" date="2022-08" db="EMBL/GenBank/DDBJ databases">
        <authorList>
            <person name="Tistechok S."/>
            <person name="Samborskyy M."/>
            <person name="Roman I."/>
        </authorList>
    </citation>
    <scope>NUCLEOTIDE SEQUENCE</scope>
    <source>
        <strain evidence="2">DSM 103496</strain>
    </source>
</reference>
<comment type="caution">
    <text evidence="2">The sequence shown here is derived from an EMBL/GenBank/DDBJ whole genome shotgun (WGS) entry which is preliminary data.</text>
</comment>
<dbReference type="Proteomes" id="UP001141259">
    <property type="component" value="Unassembled WGS sequence"/>
</dbReference>
<dbReference type="Gene3D" id="3.40.710.10">
    <property type="entry name" value="DD-peptidase/beta-lactamase superfamily"/>
    <property type="match status" value="1"/>
</dbReference>
<dbReference type="AlphaFoldDB" id="A0A9X2ZZK5"/>
<proteinExistence type="predicted"/>
<dbReference type="InterPro" id="IPR012338">
    <property type="entry name" value="Beta-lactam/transpept-like"/>
</dbReference>
<dbReference type="InterPro" id="IPR050491">
    <property type="entry name" value="AmpC-like"/>
</dbReference>
<accession>A0A9X2ZZK5</accession>
<organism evidence="2 3">
    <name type="scientific">Umezawaea endophytica</name>
    <dbReference type="NCBI Taxonomy" id="1654476"/>
    <lineage>
        <taxon>Bacteria</taxon>
        <taxon>Bacillati</taxon>
        <taxon>Actinomycetota</taxon>
        <taxon>Actinomycetes</taxon>
        <taxon>Pseudonocardiales</taxon>
        <taxon>Pseudonocardiaceae</taxon>
        <taxon>Umezawaea</taxon>
    </lineage>
</organism>
<dbReference type="InterPro" id="IPR001466">
    <property type="entry name" value="Beta-lactam-related"/>
</dbReference>
<evidence type="ECO:0000313" key="2">
    <source>
        <dbReference type="EMBL" id="MCS7477524.1"/>
    </source>
</evidence>
<dbReference type="SUPFAM" id="SSF56601">
    <property type="entry name" value="beta-lactamase/transpeptidase-like"/>
    <property type="match status" value="1"/>
</dbReference>
<evidence type="ECO:0000259" key="1">
    <source>
        <dbReference type="Pfam" id="PF00144"/>
    </source>
</evidence>
<keyword evidence="3" id="KW-1185">Reference proteome</keyword>
<protein>
    <submittedName>
        <fullName evidence="2">Beta-lactamase family protein</fullName>
    </submittedName>
</protein>
<dbReference type="EMBL" id="JANYMP010000004">
    <property type="protein sequence ID" value="MCS7477524.1"/>
    <property type="molecule type" value="Genomic_DNA"/>
</dbReference>
<feature type="domain" description="Beta-lactamase-related" evidence="1">
    <location>
        <begin position="9"/>
        <end position="329"/>
    </location>
</feature>
<dbReference type="RefSeq" id="WP_259623022.1">
    <property type="nucleotide sequence ID" value="NZ_JANYMP010000004.1"/>
</dbReference>
<evidence type="ECO:0000313" key="3">
    <source>
        <dbReference type="Proteomes" id="UP001141259"/>
    </source>
</evidence>